<evidence type="ECO:0000313" key="1">
    <source>
        <dbReference type="EMBL" id="EUA69612.1"/>
    </source>
</evidence>
<organism evidence="1 2">
    <name type="scientific">Mycobacteroides abscessus subsp. bolletii 1513</name>
    <dbReference type="NCBI Taxonomy" id="1299321"/>
    <lineage>
        <taxon>Bacteria</taxon>
        <taxon>Bacillati</taxon>
        <taxon>Actinomycetota</taxon>
        <taxon>Actinomycetes</taxon>
        <taxon>Mycobacteriales</taxon>
        <taxon>Mycobacteriaceae</taxon>
        <taxon>Mycobacteroides</taxon>
        <taxon>Mycobacteroides abscessus</taxon>
    </lineage>
</organism>
<sequence>MVINLSHRCGGRLRYRQPPRAAHALALGDLSSIRYYTDR</sequence>
<dbReference type="Proteomes" id="UP000023351">
    <property type="component" value="Unassembled WGS sequence"/>
</dbReference>
<dbReference type="AlphaFoldDB" id="X8DLU1"/>
<dbReference type="EMBL" id="JAOJ01000002">
    <property type="protein sequence ID" value="EUA69612.1"/>
    <property type="molecule type" value="Genomic_DNA"/>
</dbReference>
<evidence type="ECO:0000313" key="2">
    <source>
        <dbReference type="Proteomes" id="UP000023351"/>
    </source>
</evidence>
<protein>
    <submittedName>
        <fullName evidence="1">Uncharacterized protein</fullName>
    </submittedName>
</protein>
<accession>X8DLU1</accession>
<gene>
    <name evidence="1" type="ORF">I540_3012</name>
</gene>
<comment type="caution">
    <text evidence="1">The sequence shown here is derived from an EMBL/GenBank/DDBJ whole genome shotgun (WGS) entry which is preliminary data.</text>
</comment>
<dbReference type="PATRIC" id="fig|1299321.3.peg.2926"/>
<proteinExistence type="predicted"/>
<reference evidence="1 2" key="1">
    <citation type="submission" date="2013-12" db="EMBL/GenBank/DDBJ databases">
        <authorList>
            <person name="Zelazny A."/>
            <person name="Olivier K."/>
            <person name="Holland S."/>
            <person name="Lenaerts A."/>
            <person name="Ordway D."/>
            <person name="DeGroote M.A."/>
            <person name="Parker T."/>
            <person name="Sizemore C."/>
            <person name="Tallon L.J."/>
            <person name="Sadzewicz L.K."/>
            <person name="Sengamalay N."/>
            <person name="Fraser C.M."/>
            <person name="Hine E."/>
            <person name="Shefchek K.A."/>
            <person name="Das S.P."/>
            <person name="Tettelin H."/>
        </authorList>
    </citation>
    <scope>NUCLEOTIDE SEQUENCE [LARGE SCALE GENOMIC DNA]</scope>
    <source>
        <strain evidence="1 2">1513</strain>
    </source>
</reference>
<name>X8DLU1_9MYCO</name>